<evidence type="ECO:0000256" key="1">
    <source>
        <dbReference type="RuleBase" id="RU003494"/>
    </source>
</evidence>
<dbReference type="SFLD" id="SFLDG01150">
    <property type="entry name" value="Main.1:_Beta-like"/>
    <property type="match status" value="1"/>
</dbReference>
<dbReference type="Pfam" id="PF02798">
    <property type="entry name" value="GST_N"/>
    <property type="match status" value="1"/>
</dbReference>
<dbReference type="PROSITE" id="PS50404">
    <property type="entry name" value="GST_NTER"/>
    <property type="match status" value="1"/>
</dbReference>
<proteinExistence type="inferred from homology"/>
<organism evidence="4 5">
    <name type="scientific">Pseudomonas lalucatii</name>
    <dbReference type="NCBI Taxonomy" id="1424203"/>
    <lineage>
        <taxon>Bacteria</taxon>
        <taxon>Pseudomonadati</taxon>
        <taxon>Pseudomonadota</taxon>
        <taxon>Gammaproteobacteria</taxon>
        <taxon>Pseudomonadales</taxon>
        <taxon>Pseudomonadaceae</taxon>
        <taxon>Pseudomonas</taxon>
    </lineage>
</organism>
<dbReference type="CDD" id="cd03188">
    <property type="entry name" value="GST_C_Beta"/>
    <property type="match status" value="1"/>
</dbReference>
<dbReference type="PANTHER" id="PTHR44051:SF8">
    <property type="entry name" value="GLUTATHIONE S-TRANSFERASE GSTA"/>
    <property type="match status" value="1"/>
</dbReference>
<evidence type="ECO:0000313" key="4">
    <source>
        <dbReference type="EMBL" id="MBS7663619.1"/>
    </source>
</evidence>
<dbReference type="EC" id="2.5.1.18" evidence="4"/>
<gene>
    <name evidence="4" type="primary">gstA</name>
    <name evidence="4" type="ORF">I0D00_16965</name>
</gene>
<feature type="domain" description="GST N-terminal" evidence="2">
    <location>
        <begin position="1"/>
        <end position="81"/>
    </location>
</feature>
<reference evidence="4 5" key="1">
    <citation type="journal article" date="2021" name="Syst. Appl. Microbiol.">
        <title>Pseudomonas lalucatii sp. nov. isolated from Vallgornera, a karstic cave in Mallorca, Western Mediterranean.</title>
        <authorList>
            <person name="Busquets A."/>
            <person name="Mulet M."/>
            <person name="Gomila M."/>
            <person name="Garcia-Valdes E."/>
        </authorList>
    </citation>
    <scope>NUCLEOTIDE SEQUENCE [LARGE SCALE GENOMIC DNA]</scope>
    <source>
        <strain evidence="4 5">R1b54</strain>
    </source>
</reference>
<dbReference type="RefSeq" id="WP_213641000.1">
    <property type="nucleotide sequence ID" value="NZ_JADPMV010000002.1"/>
</dbReference>
<dbReference type="GO" id="GO:0004364">
    <property type="term" value="F:glutathione transferase activity"/>
    <property type="evidence" value="ECO:0007669"/>
    <property type="project" value="UniProtKB-EC"/>
</dbReference>
<dbReference type="SFLD" id="SFLDG00358">
    <property type="entry name" value="Main_(cytGST)"/>
    <property type="match status" value="1"/>
</dbReference>
<feature type="domain" description="GST C-terminal" evidence="3">
    <location>
        <begin position="87"/>
        <end position="201"/>
    </location>
</feature>
<dbReference type="SUPFAM" id="SSF47616">
    <property type="entry name" value="GST C-terminal domain-like"/>
    <property type="match status" value="1"/>
</dbReference>
<name>A0ABS5Q4X6_9PSED</name>
<dbReference type="InterPro" id="IPR040079">
    <property type="entry name" value="Glutathione_S-Trfase"/>
</dbReference>
<dbReference type="InterPro" id="IPR010987">
    <property type="entry name" value="Glutathione-S-Trfase_C-like"/>
</dbReference>
<dbReference type="CDD" id="cd03057">
    <property type="entry name" value="GST_N_Beta"/>
    <property type="match status" value="1"/>
</dbReference>
<evidence type="ECO:0000259" key="2">
    <source>
        <dbReference type="PROSITE" id="PS50404"/>
    </source>
</evidence>
<dbReference type="Gene3D" id="3.40.30.10">
    <property type="entry name" value="Glutaredoxin"/>
    <property type="match status" value="1"/>
</dbReference>
<dbReference type="SUPFAM" id="SSF52833">
    <property type="entry name" value="Thioredoxin-like"/>
    <property type="match status" value="1"/>
</dbReference>
<dbReference type="InterPro" id="IPR036249">
    <property type="entry name" value="Thioredoxin-like_sf"/>
</dbReference>
<keyword evidence="4" id="KW-0808">Transferase</keyword>
<accession>A0ABS5Q4X6</accession>
<dbReference type="SFLD" id="SFLDS00019">
    <property type="entry name" value="Glutathione_Transferase_(cytos"/>
    <property type="match status" value="1"/>
</dbReference>
<evidence type="ECO:0000259" key="3">
    <source>
        <dbReference type="PROSITE" id="PS50405"/>
    </source>
</evidence>
<comment type="similarity">
    <text evidence="1">Belongs to the GST superfamily.</text>
</comment>
<dbReference type="PROSITE" id="PS50405">
    <property type="entry name" value="GST_CTER"/>
    <property type="match status" value="1"/>
</dbReference>
<evidence type="ECO:0000313" key="5">
    <source>
        <dbReference type="Proteomes" id="UP001196601"/>
    </source>
</evidence>
<protein>
    <submittedName>
        <fullName evidence="4">Glutathione transferase GstA</fullName>
        <ecNumber evidence="4">2.5.1.18</ecNumber>
    </submittedName>
</protein>
<keyword evidence="5" id="KW-1185">Reference proteome</keyword>
<dbReference type="InterPro" id="IPR004046">
    <property type="entry name" value="GST_C"/>
</dbReference>
<dbReference type="NCBIfam" id="NF007831">
    <property type="entry name" value="PRK10542.1"/>
    <property type="match status" value="1"/>
</dbReference>
<dbReference type="Gene3D" id="1.20.1050.10">
    <property type="match status" value="1"/>
</dbReference>
<sequence>MKLFYKAGACSLSPHIALYEAGVSFATEAVDLQSKRTAGGADYLAINPKGYVPALLLDSGELLSEGPAIVQYIADLVPEKHLAPTNGSLERYRLQGWLNFVGSELQKSCGAFFNPMAKDDWKRAARVNLERRLTHLDDHLQDRDYLVGERFSVADGYLFTALRWIAPIGLDLARWPHLLAFFQRIGQRPSVRAALTAEGLG</sequence>
<dbReference type="InterPro" id="IPR036282">
    <property type="entry name" value="Glutathione-S-Trfase_C_sf"/>
</dbReference>
<dbReference type="EMBL" id="JADPMV010000002">
    <property type="protein sequence ID" value="MBS7663619.1"/>
    <property type="molecule type" value="Genomic_DNA"/>
</dbReference>
<comment type="caution">
    <text evidence="4">The sequence shown here is derived from an EMBL/GenBank/DDBJ whole genome shotgun (WGS) entry which is preliminary data.</text>
</comment>
<dbReference type="Proteomes" id="UP001196601">
    <property type="component" value="Unassembled WGS sequence"/>
</dbReference>
<dbReference type="PANTHER" id="PTHR44051">
    <property type="entry name" value="GLUTATHIONE S-TRANSFERASE-RELATED"/>
    <property type="match status" value="1"/>
</dbReference>
<dbReference type="InterPro" id="IPR004045">
    <property type="entry name" value="Glutathione_S-Trfase_N"/>
</dbReference>
<dbReference type="Pfam" id="PF00043">
    <property type="entry name" value="GST_C"/>
    <property type="match status" value="1"/>
</dbReference>